<protein>
    <submittedName>
        <fullName evidence="1">IPT/TIG domain protein</fullName>
    </submittedName>
</protein>
<dbReference type="AlphaFoldDB" id="A0A3N9UJD8"/>
<sequence>MKVGPINALNGFPLWYKDRNGLRLMLNTDPNDPFNLITTSDLPNPGQPVSFPDNFPEEAFYFSAEAQMVTGTDERARLVLALEAAFVNDEPKEGEQIVFGRVRIRVAGLVAGATYTVTHPYGQDTFVAEDDGDGGGEINYTQDIGGLNGGNFELATRSRIDPFLRWDPSIPPAAPSGYIGDPNTPHEVIGSVVSENVFRIEGPGIGIGSPNQVGDNPDMIETRLFSVAGKISTVSGVETARATYSQSDATGGYIDVFAFSDPDVTPQVIEATAVGVNPTVLEGANGRYFARLGFVGESPPSTLTVSNRSDIPPSVSEIEPVDYITAKANYDNDTNTLTITATSSDTFRNITLNVEDYGEGVLDIPVSRITFAVPPTVTITSSVGGRVTIPVTINGSETPPTGVEANAGDDQTVIIGSEVTLDGRGSSGPITGYQWVQISGTEVVLEGADTVTPTFIAPNSPTPLDSPLIFELTVFGEGGPSMDSVAVEVINEVPAPIANAGPNQTVQQGSLVTLNGSATGVVTSFQWTQVSGPQVVLSNPNSPTSTFIYPKSTERLEFQLTAFGPGGSDSDTVEISTVNDILTIDRVEFRTRDSEWRISGTSSVSGPGVTITIYLGRTLNGVILAQVPVDALGEWEYRVEPSAVQPDATRAISIKSSSGGTLLNVPINVRN</sequence>
<dbReference type="InterPro" id="IPR013783">
    <property type="entry name" value="Ig-like_fold"/>
</dbReference>
<comment type="caution">
    <text evidence="1">The sequence shown here is derived from an EMBL/GenBank/DDBJ whole genome shotgun (WGS) entry which is preliminary data.</text>
</comment>
<name>A0A3N9UJD8_9BACI</name>
<dbReference type="Gene3D" id="2.60.40.10">
    <property type="entry name" value="Immunoglobulins"/>
    <property type="match status" value="2"/>
</dbReference>
<dbReference type="EMBL" id="RRCT01000028">
    <property type="protein sequence ID" value="RQW72312.1"/>
    <property type="molecule type" value="Genomic_DNA"/>
</dbReference>
<accession>A0A3N9UJD8</accession>
<gene>
    <name evidence="1" type="ORF">EBB45_18340</name>
</gene>
<dbReference type="Proteomes" id="UP000274033">
    <property type="component" value="Unassembled WGS sequence"/>
</dbReference>
<evidence type="ECO:0000313" key="1">
    <source>
        <dbReference type="EMBL" id="RQW72312.1"/>
    </source>
</evidence>
<keyword evidence="2" id="KW-1185">Reference proteome</keyword>
<dbReference type="RefSeq" id="WP_124766795.1">
    <property type="nucleotide sequence ID" value="NZ_JAFBDY010000029.1"/>
</dbReference>
<dbReference type="OrthoDB" id="9805017at2"/>
<evidence type="ECO:0000313" key="2">
    <source>
        <dbReference type="Proteomes" id="UP000274033"/>
    </source>
</evidence>
<proteinExistence type="predicted"/>
<reference evidence="1 2" key="1">
    <citation type="journal article" date="2013" name="J. Microbiol.">
        <title>Lysinibacillus chungkukjangi sp. nov., isolated from Chungkukjang, Korean fermented soybean food.</title>
        <authorList>
            <person name="Kim S.J."/>
            <person name="Jang Y.H."/>
            <person name="Hamada M."/>
            <person name="Ahn J.H."/>
            <person name="Weon H.Y."/>
            <person name="Suzuki K."/>
            <person name="Whang K.S."/>
            <person name="Kwon S.W."/>
        </authorList>
    </citation>
    <scope>NUCLEOTIDE SEQUENCE [LARGE SCALE GENOMIC DNA]</scope>
    <source>
        <strain evidence="1 2">MCCC 1A12701</strain>
    </source>
</reference>
<dbReference type="Pfam" id="PF22352">
    <property type="entry name" value="K319L-like_PKD"/>
    <property type="match status" value="2"/>
</dbReference>
<organism evidence="1 2">
    <name type="scientific">Lysinibacillus composti</name>
    <dbReference type="NCBI Taxonomy" id="720633"/>
    <lineage>
        <taxon>Bacteria</taxon>
        <taxon>Bacillati</taxon>
        <taxon>Bacillota</taxon>
        <taxon>Bacilli</taxon>
        <taxon>Bacillales</taxon>
        <taxon>Bacillaceae</taxon>
        <taxon>Lysinibacillus</taxon>
    </lineage>
</organism>